<dbReference type="CDD" id="cd04301">
    <property type="entry name" value="NAT_SF"/>
    <property type="match status" value="1"/>
</dbReference>
<evidence type="ECO:0000313" key="2">
    <source>
        <dbReference type="EMBL" id="SDW90106.1"/>
    </source>
</evidence>
<sequence length="246" mass="26363">MMQQNHTGDTAVLSDGATTVSYVPNGMPRTARVLGIDGPGALDLLRAELPGWKLFATPEHGEVLVRAGARLKRHAHAMRRDLRADPPPREWADLVPAAPLRLVDCDRPASELLAPWREAYPPDHPDRGSGDDQQVLVELLQPLLAGRVLGPVLGCSALVVDAGDQVAAGLVVNDRDGVPWVGDVFRRPAAEFAGLGGLLLRRAMAWLSAQGRHEVGLAVTVGNPAQHVYERLGFAVTDTTMTVEVP</sequence>
<gene>
    <name evidence="2" type="ORF">SAMN05216215_100626</name>
</gene>
<reference evidence="3" key="1">
    <citation type="submission" date="2016-10" db="EMBL/GenBank/DDBJ databases">
        <authorList>
            <person name="Varghese N."/>
            <person name="Submissions S."/>
        </authorList>
    </citation>
    <scope>NUCLEOTIDE SEQUENCE [LARGE SCALE GENOMIC DNA]</scope>
    <source>
        <strain evidence="3">CGMCC 4.3530</strain>
    </source>
</reference>
<dbReference type="Pfam" id="PF00583">
    <property type="entry name" value="Acetyltransf_1"/>
    <property type="match status" value="1"/>
</dbReference>
<dbReference type="PROSITE" id="PS51186">
    <property type="entry name" value="GNAT"/>
    <property type="match status" value="1"/>
</dbReference>
<evidence type="ECO:0000259" key="1">
    <source>
        <dbReference type="PROSITE" id="PS51186"/>
    </source>
</evidence>
<dbReference type="GO" id="GO:0016747">
    <property type="term" value="F:acyltransferase activity, transferring groups other than amino-acyl groups"/>
    <property type="evidence" value="ECO:0007669"/>
    <property type="project" value="InterPro"/>
</dbReference>
<dbReference type="Gene3D" id="3.40.630.30">
    <property type="match status" value="1"/>
</dbReference>
<dbReference type="STRING" id="418495.SAMN05216215_100626"/>
<dbReference type="EMBL" id="FNOK01000006">
    <property type="protein sequence ID" value="SDW90106.1"/>
    <property type="molecule type" value="Genomic_DNA"/>
</dbReference>
<organism evidence="2 3">
    <name type="scientific">Saccharopolyspora shandongensis</name>
    <dbReference type="NCBI Taxonomy" id="418495"/>
    <lineage>
        <taxon>Bacteria</taxon>
        <taxon>Bacillati</taxon>
        <taxon>Actinomycetota</taxon>
        <taxon>Actinomycetes</taxon>
        <taxon>Pseudonocardiales</taxon>
        <taxon>Pseudonocardiaceae</taxon>
        <taxon>Saccharopolyspora</taxon>
    </lineage>
</organism>
<dbReference type="RefSeq" id="WP_245761016.1">
    <property type="nucleotide sequence ID" value="NZ_FNOK01000006.1"/>
</dbReference>
<name>A0A1H2XBG3_9PSEU</name>
<dbReference type="AlphaFoldDB" id="A0A1H2XBG3"/>
<evidence type="ECO:0000313" key="3">
    <source>
        <dbReference type="Proteomes" id="UP000199529"/>
    </source>
</evidence>
<dbReference type="SUPFAM" id="SSF55729">
    <property type="entry name" value="Acyl-CoA N-acyltransferases (Nat)"/>
    <property type="match status" value="1"/>
</dbReference>
<dbReference type="Proteomes" id="UP000199529">
    <property type="component" value="Unassembled WGS sequence"/>
</dbReference>
<dbReference type="InterPro" id="IPR016181">
    <property type="entry name" value="Acyl_CoA_acyltransferase"/>
</dbReference>
<feature type="domain" description="N-acetyltransferase" evidence="1">
    <location>
        <begin position="100"/>
        <end position="246"/>
    </location>
</feature>
<accession>A0A1H2XBG3</accession>
<keyword evidence="3" id="KW-1185">Reference proteome</keyword>
<dbReference type="InterPro" id="IPR000182">
    <property type="entry name" value="GNAT_dom"/>
</dbReference>
<keyword evidence="2" id="KW-0808">Transferase</keyword>
<proteinExistence type="predicted"/>
<protein>
    <submittedName>
        <fullName evidence="2">Acetyltransferase (GNAT) family protein</fullName>
    </submittedName>
</protein>